<name>A0A850R8P0_9LACO</name>
<dbReference type="InterPro" id="IPR043168">
    <property type="entry name" value="DegV_C"/>
</dbReference>
<dbReference type="AlphaFoldDB" id="A0A850R8P0"/>
<dbReference type="InterPro" id="IPR003797">
    <property type="entry name" value="DegV"/>
</dbReference>
<dbReference type="NCBIfam" id="TIGR00762">
    <property type="entry name" value="DegV"/>
    <property type="match status" value="1"/>
</dbReference>
<protein>
    <submittedName>
        <fullName evidence="2">DegV family protein</fullName>
    </submittedName>
</protein>
<sequence>MTTVKIVTDSSIQLTAAQMQAYSIHEIPLNVEVGGQQYVDGETITRSEFVQKMAESDQLPKSSQPAIGRFVEVFDELGQDGSEVLAITMTKGLSGTVTSAQQAAQLSSTKVTVIDSDFTDSGLSFQVLKAAEMAQAGASIAEILPELTKIRETTKVYVAMPTLENIVKGGRLGKLAASLTTFLKISIVVELRDGKLRIAKKGRGIKTIQNFAQAKVQELIEHGDRLGGVSFSYVNDDYLPQKFTQQIKERWPQVPIVTEVTSPVISTHAGLGAFAIIYYYK</sequence>
<dbReference type="PROSITE" id="PS51482">
    <property type="entry name" value="DEGV"/>
    <property type="match status" value="1"/>
</dbReference>
<dbReference type="GO" id="GO:0008289">
    <property type="term" value="F:lipid binding"/>
    <property type="evidence" value="ECO:0007669"/>
    <property type="project" value="UniProtKB-KW"/>
</dbReference>
<evidence type="ECO:0000313" key="3">
    <source>
        <dbReference type="Proteomes" id="UP000563523"/>
    </source>
</evidence>
<dbReference type="RefSeq" id="WP_176941936.1">
    <property type="nucleotide sequence ID" value="NZ_JABZEC010000001.1"/>
</dbReference>
<gene>
    <name evidence="2" type="ORF">HU830_00890</name>
</gene>
<dbReference type="SUPFAM" id="SSF82549">
    <property type="entry name" value="DAK1/DegV-like"/>
    <property type="match status" value="1"/>
</dbReference>
<dbReference type="Gene3D" id="3.30.1180.10">
    <property type="match status" value="1"/>
</dbReference>
<evidence type="ECO:0000256" key="1">
    <source>
        <dbReference type="ARBA" id="ARBA00023121"/>
    </source>
</evidence>
<accession>A0A850R8P0</accession>
<dbReference type="InterPro" id="IPR050270">
    <property type="entry name" value="DegV_domain_contain"/>
</dbReference>
<dbReference type="Gene3D" id="3.40.50.10170">
    <property type="match status" value="1"/>
</dbReference>
<evidence type="ECO:0000313" key="2">
    <source>
        <dbReference type="EMBL" id="NVY95766.1"/>
    </source>
</evidence>
<dbReference type="PANTHER" id="PTHR33434:SF8">
    <property type="entry name" value="DEGV DOMAIN-CONTAINING PROTEIN SPR1019"/>
    <property type="match status" value="1"/>
</dbReference>
<dbReference type="Proteomes" id="UP000563523">
    <property type="component" value="Unassembled WGS sequence"/>
</dbReference>
<keyword evidence="3" id="KW-1185">Reference proteome</keyword>
<keyword evidence="1" id="KW-0446">Lipid-binding</keyword>
<reference evidence="2 3" key="1">
    <citation type="submission" date="2020-06" db="EMBL/GenBank/DDBJ databases">
        <authorList>
            <person name="Kang J."/>
        </authorList>
    </citation>
    <scope>NUCLEOTIDE SEQUENCE [LARGE SCALE GENOMIC DNA]</scope>
    <source>
        <strain evidence="2 3">DCY120</strain>
    </source>
</reference>
<dbReference type="Pfam" id="PF02645">
    <property type="entry name" value="DegV"/>
    <property type="match status" value="1"/>
</dbReference>
<dbReference type="PANTHER" id="PTHR33434">
    <property type="entry name" value="DEGV DOMAIN-CONTAINING PROTEIN DR_1986-RELATED"/>
    <property type="match status" value="1"/>
</dbReference>
<organism evidence="2 3">
    <name type="scientific">Bombilactobacillus apium</name>
    <dbReference type="NCBI Taxonomy" id="2675299"/>
    <lineage>
        <taxon>Bacteria</taxon>
        <taxon>Bacillati</taxon>
        <taxon>Bacillota</taxon>
        <taxon>Bacilli</taxon>
        <taxon>Lactobacillales</taxon>
        <taxon>Lactobacillaceae</taxon>
        <taxon>Bombilactobacillus</taxon>
    </lineage>
</organism>
<proteinExistence type="predicted"/>
<comment type="caution">
    <text evidence="2">The sequence shown here is derived from an EMBL/GenBank/DDBJ whole genome shotgun (WGS) entry which is preliminary data.</text>
</comment>
<dbReference type="EMBL" id="JABZEC010000001">
    <property type="protein sequence ID" value="NVY95766.1"/>
    <property type="molecule type" value="Genomic_DNA"/>
</dbReference>